<dbReference type="AlphaFoldDB" id="A0A834E5D1"/>
<gene>
    <name evidence="2" type="ORF">HJG60_011265</name>
</gene>
<dbReference type="GO" id="GO:0000290">
    <property type="term" value="P:deadenylation-dependent decapping of nuclear-transcribed mRNA"/>
    <property type="evidence" value="ECO:0007669"/>
    <property type="project" value="TreeGrafter"/>
</dbReference>
<comment type="caution">
    <text evidence="2">The sequence shown here is derived from an EMBL/GenBank/DDBJ whole genome shotgun (WGS) entry which is preliminary data.</text>
</comment>
<name>A0A834E5D1_9CHIR</name>
<evidence type="ECO:0000313" key="3">
    <source>
        <dbReference type="Proteomes" id="UP000664940"/>
    </source>
</evidence>
<dbReference type="PANTHER" id="PTHR23114:SF17">
    <property type="entry name" value="M7GPPPN-MRNA HYDROLASE"/>
    <property type="match status" value="1"/>
</dbReference>
<feature type="compositionally biased region" description="Basic and acidic residues" evidence="1">
    <location>
        <begin position="1"/>
        <end position="11"/>
    </location>
</feature>
<proteinExistence type="predicted"/>
<evidence type="ECO:0000256" key="1">
    <source>
        <dbReference type="SAM" id="MobiDB-lite"/>
    </source>
</evidence>
<feature type="compositionally biased region" description="Polar residues" evidence="1">
    <location>
        <begin position="26"/>
        <end position="35"/>
    </location>
</feature>
<sequence length="181" mass="20085">MDVALPEKECTPMEGWGSSDGEKRSQVSSEDNLSEGSEVESLYPALASLALSTSANNEESSVVFQQCHLPEPVYDDVFSIWAAEHVLSAHNMQFITLSLVKVYHDIILENNMGFIDITKFFNGEDVENILDDWKEYKMGVSIHGAIILDKTLENVLLVQRYLAKSGWASKIGKVNEEAAPS</sequence>
<accession>A0A834E5D1</accession>
<dbReference type="PANTHER" id="PTHR23114">
    <property type="entry name" value="M7GPPPN-MRNA HYDROLASE"/>
    <property type="match status" value="1"/>
</dbReference>
<protein>
    <submittedName>
        <fullName evidence="2">Uncharacterized protein</fullName>
    </submittedName>
</protein>
<reference evidence="2 3" key="1">
    <citation type="journal article" date="2020" name="Nature">
        <title>Six reference-quality genomes reveal evolution of bat adaptations.</title>
        <authorList>
            <person name="Jebb D."/>
            <person name="Huang Z."/>
            <person name="Pippel M."/>
            <person name="Hughes G.M."/>
            <person name="Lavrichenko K."/>
            <person name="Devanna P."/>
            <person name="Winkler S."/>
            <person name="Jermiin L.S."/>
            <person name="Skirmuntt E.C."/>
            <person name="Katzourakis A."/>
            <person name="Burkitt-Gray L."/>
            <person name="Ray D.A."/>
            <person name="Sullivan K.A.M."/>
            <person name="Roscito J.G."/>
            <person name="Kirilenko B.M."/>
            <person name="Davalos L.M."/>
            <person name="Corthals A.P."/>
            <person name="Power M.L."/>
            <person name="Jones G."/>
            <person name="Ransome R.D."/>
            <person name="Dechmann D.K.N."/>
            <person name="Locatelli A.G."/>
            <person name="Puechmaille S.J."/>
            <person name="Fedrigo O."/>
            <person name="Jarvis E.D."/>
            <person name="Hiller M."/>
            <person name="Vernes S.C."/>
            <person name="Myers E.W."/>
            <person name="Teeling E.C."/>
        </authorList>
    </citation>
    <scope>NUCLEOTIDE SEQUENCE [LARGE SCALE GENOMIC DNA]</scope>
    <source>
        <strain evidence="2">Bat1K_MPI-CBG_1</strain>
    </source>
</reference>
<feature type="region of interest" description="Disordered" evidence="1">
    <location>
        <begin position="1"/>
        <end position="39"/>
    </location>
</feature>
<evidence type="ECO:0000313" key="2">
    <source>
        <dbReference type="EMBL" id="KAF6104286.1"/>
    </source>
</evidence>
<dbReference type="EMBL" id="JABVXQ010000006">
    <property type="protein sequence ID" value="KAF6104286.1"/>
    <property type="molecule type" value="Genomic_DNA"/>
</dbReference>
<organism evidence="2 3">
    <name type="scientific">Phyllostomus discolor</name>
    <name type="common">pale spear-nosed bat</name>
    <dbReference type="NCBI Taxonomy" id="89673"/>
    <lineage>
        <taxon>Eukaryota</taxon>
        <taxon>Metazoa</taxon>
        <taxon>Chordata</taxon>
        <taxon>Craniata</taxon>
        <taxon>Vertebrata</taxon>
        <taxon>Euteleostomi</taxon>
        <taxon>Mammalia</taxon>
        <taxon>Eutheria</taxon>
        <taxon>Laurasiatheria</taxon>
        <taxon>Chiroptera</taxon>
        <taxon>Yangochiroptera</taxon>
        <taxon>Phyllostomidae</taxon>
        <taxon>Phyllostominae</taxon>
        <taxon>Phyllostomus</taxon>
    </lineage>
</organism>
<dbReference type="Proteomes" id="UP000664940">
    <property type="component" value="Unassembled WGS sequence"/>
</dbReference>
<dbReference type="GO" id="GO:0000932">
    <property type="term" value="C:P-body"/>
    <property type="evidence" value="ECO:0007669"/>
    <property type="project" value="TreeGrafter"/>
</dbReference>